<dbReference type="NCBIfam" id="TIGR02415">
    <property type="entry name" value="23BDH"/>
    <property type="match status" value="1"/>
</dbReference>
<dbReference type="OrthoDB" id="5363038at2"/>
<comment type="catalytic activity">
    <reaction evidence="5">
        <text>(S)-acetoin + NAD(+) = diacetyl + NADH + H(+)</text>
        <dbReference type="Rhea" id="RHEA:27286"/>
        <dbReference type="ChEBI" id="CHEBI:15378"/>
        <dbReference type="ChEBI" id="CHEBI:15687"/>
        <dbReference type="ChEBI" id="CHEBI:16583"/>
        <dbReference type="ChEBI" id="CHEBI:57540"/>
        <dbReference type="ChEBI" id="CHEBI:57945"/>
        <dbReference type="EC" id="1.1.1.304"/>
    </reaction>
</comment>
<evidence type="ECO:0000313" key="10">
    <source>
        <dbReference type="Proteomes" id="UP000192418"/>
    </source>
</evidence>
<feature type="binding site" evidence="7">
    <location>
        <begin position="183"/>
        <end position="188"/>
    </location>
    <ligand>
        <name>NAD(+)</name>
        <dbReference type="ChEBI" id="CHEBI:57540"/>
    </ligand>
</feature>
<dbReference type="Proteomes" id="UP000192418">
    <property type="component" value="Unassembled WGS sequence"/>
</dbReference>
<dbReference type="EMBL" id="FWXY01000015">
    <property type="protein sequence ID" value="SMC92588.1"/>
    <property type="molecule type" value="Genomic_DNA"/>
</dbReference>
<feature type="binding site" evidence="7">
    <location>
        <position position="34"/>
    </location>
    <ligand>
        <name>NAD(+)</name>
        <dbReference type="ChEBI" id="CHEBI:57540"/>
    </ligand>
</feature>
<feature type="binding site" evidence="7">
    <location>
        <position position="153"/>
    </location>
    <ligand>
        <name>NAD(+)</name>
        <dbReference type="ChEBI" id="CHEBI:57540"/>
    </ligand>
</feature>
<evidence type="ECO:0000256" key="5">
    <source>
        <dbReference type="ARBA" id="ARBA00047315"/>
    </source>
</evidence>
<feature type="binding site" evidence="7">
    <location>
        <position position="87"/>
    </location>
    <ligand>
        <name>NAD(+)</name>
        <dbReference type="ChEBI" id="CHEBI:57540"/>
    </ligand>
</feature>
<dbReference type="PANTHER" id="PTHR42760:SF121">
    <property type="entry name" value="3-OXOACYL-(ACYL-CARRIER-PROTEIN) REDUCTASE"/>
    <property type="match status" value="1"/>
</dbReference>
<dbReference type="AlphaFoldDB" id="A0A1W2D6A6"/>
<dbReference type="FunFam" id="3.40.50.720:FF:000084">
    <property type="entry name" value="Short-chain dehydrogenase reductase"/>
    <property type="match status" value="1"/>
</dbReference>
<dbReference type="PROSITE" id="PS00061">
    <property type="entry name" value="ADH_SHORT"/>
    <property type="match status" value="1"/>
</dbReference>
<gene>
    <name evidence="9" type="ORF">SAMN02746065_11581</name>
</gene>
<evidence type="ECO:0000256" key="4">
    <source>
        <dbReference type="ARBA" id="ARBA00023027"/>
    </source>
</evidence>
<dbReference type="InterPro" id="IPR036291">
    <property type="entry name" value="NAD(P)-bd_dom_sf"/>
</dbReference>
<dbReference type="GO" id="GO:0006633">
    <property type="term" value="P:fatty acid biosynthetic process"/>
    <property type="evidence" value="ECO:0007669"/>
    <property type="project" value="TreeGrafter"/>
</dbReference>
<sequence>MTKKIALVTGAGQGIGKAIALRLSRDGFNVAINDINGVLAENVAKDVREQGTDAIAVQADIAVAEHVQAMVDKTVEHFGRLDVMVANAGIVQVESMLDVSESNFDKLFAINVKGVLWCSQSAARQMIAQGGGGKIINAASAAGHAGVPLMGTYSASKFSVRALTQVLAKELAGYGITVNAYCPGIVETPMWEEIDEKMDAATGAEKGASMKSILEMIPLGRVQIPEDVANLVSYFASSDSDYMTGQSVLIDGGLLMK</sequence>
<dbReference type="Gene3D" id="3.40.50.720">
    <property type="entry name" value="NAD(P)-binding Rossmann-like Domain"/>
    <property type="match status" value="1"/>
</dbReference>
<comment type="similarity">
    <text evidence="1 8">Belongs to the short-chain dehydrogenases/reductases (SDR) family.</text>
</comment>
<evidence type="ECO:0000256" key="2">
    <source>
        <dbReference type="ARBA" id="ARBA00012848"/>
    </source>
</evidence>
<dbReference type="PRINTS" id="PR00080">
    <property type="entry name" value="SDRFAMILY"/>
</dbReference>
<dbReference type="InterPro" id="IPR002347">
    <property type="entry name" value="SDR_fam"/>
</dbReference>
<dbReference type="STRING" id="1121400.SAMN02746065_11581"/>
<feature type="binding site" evidence="7">
    <location>
        <position position="157"/>
    </location>
    <ligand>
        <name>NAD(+)</name>
        <dbReference type="ChEBI" id="CHEBI:57540"/>
    </ligand>
</feature>
<feature type="active site" description="Proton acceptor" evidence="6">
    <location>
        <position position="153"/>
    </location>
</feature>
<dbReference type="GO" id="GO:0052588">
    <property type="term" value="F:diacetyl reductase ((S)-acetoin forming) (NAD+) activity"/>
    <property type="evidence" value="ECO:0007669"/>
    <property type="project" value="UniProtKB-EC"/>
</dbReference>
<keyword evidence="4 7" id="KW-0520">NAD</keyword>
<organism evidence="9 10">
    <name type="scientific">Desulfocicer vacuolatum DSM 3385</name>
    <dbReference type="NCBI Taxonomy" id="1121400"/>
    <lineage>
        <taxon>Bacteria</taxon>
        <taxon>Pseudomonadati</taxon>
        <taxon>Thermodesulfobacteriota</taxon>
        <taxon>Desulfobacteria</taxon>
        <taxon>Desulfobacterales</taxon>
        <taxon>Desulfobacteraceae</taxon>
        <taxon>Desulfocicer</taxon>
    </lineage>
</organism>
<dbReference type="NCBIfam" id="NF005559">
    <property type="entry name" value="PRK07231.1"/>
    <property type="match status" value="1"/>
</dbReference>
<dbReference type="SUPFAM" id="SSF51735">
    <property type="entry name" value="NAD(P)-binding Rossmann-fold domains"/>
    <property type="match status" value="1"/>
</dbReference>
<dbReference type="InterPro" id="IPR020904">
    <property type="entry name" value="Sc_DH/Rdtase_CS"/>
</dbReference>
<feature type="binding site" evidence="7">
    <location>
        <begin position="13"/>
        <end position="15"/>
    </location>
    <ligand>
        <name>NAD(+)</name>
        <dbReference type="ChEBI" id="CHEBI:57540"/>
    </ligand>
</feature>
<dbReference type="GO" id="GO:0045150">
    <property type="term" value="P:acetoin catabolic process"/>
    <property type="evidence" value="ECO:0007669"/>
    <property type="project" value="InterPro"/>
</dbReference>
<reference evidence="9 10" key="1">
    <citation type="submission" date="2017-04" db="EMBL/GenBank/DDBJ databases">
        <authorList>
            <person name="Afonso C.L."/>
            <person name="Miller P.J."/>
            <person name="Scott M.A."/>
            <person name="Spackman E."/>
            <person name="Goraichik I."/>
            <person name="Dimitrov K.M."/>
            <person name="Suarez D.L."/>
            <person name="Swayne D.E."/>
        </authorList>
    </citation>
    <scope>NUCLEOTIDE SEQUENCE [LARGE SCALE GENOMIC DNA]</scope>
    <source>
        <strain evidence="9 10">DSM 3385</strain>
    </source>
</reference>
<proteinExistence type="inferred from homology"/>
<dbReference type="GO" id="GO:0048038">
    <property type="term" value="F:quinone binding"/>
    <property type="evidence" value="ECO:0007669"/>
    <property type="project" value="TreeGrafter"/>
</dbReference>
<dbReference type="Pfam" id="PF00106">
    <property type="entry name" value="adh_short"/>
    <property type="match status" value="1"/>
</dbReference>
<accession>A0A1W2D6A6</accession>
<evidence type="ECO:0000313" key="9">
    <source>
        <dbReference type="EMBL" id="SMC92588.1"/>
    </source>
</evidence>
<evidence type="ECO:0000256" key="6">
    <source>
        <dbReference type="PIRSR" id="PIRSR614007-1"/>
    </source>
</evidence>
<evidence type="ECO:0000256" key="8">
    <source>
        <dbReference type="RuleBase" id="RU000363"/>
    </source>
</evidence>
<dbReference type="EC" id="1.1.1.304" evidence="2"/>
<dbReference type="InterPro" id="IPR014007">
    <property type="entry name" value="23BDH"/>
</dbReference>
<dbReference type="RefSeq" id="WP_084070056.1">
    <property type="nucleotide sequence ID" value="NZ_FWXY01000015.1"/>
</dbReference>
<dbReference type="PANTHER" id="PTHR42760">
    <property type="entry name" value="SHORT-CHAIN DEHYDROGENASES/REDUCTASES FAMILY MEMBER"/>
    <property type="match status" value="1"/>
</dbReference>
<keyword evidence="3" id="KW-0560">Oxidoreductase</keyword>
<keyword evidence="10" id="KW-1185">Reference proteome</keyword>
<evidence type="ECO:0000256" key="1">
    <source>
        <dbReference type="ARBA" id="ARBA00006484"/>
    </source>
</evidence>
<evidence type="ECO:0000256" key="3">
    <source>
        <dbReference type="ARBA" id="ARBA00023002"/>
    </source>
</evidence>
<dbReference type="PRINTS" id="PR00081">
    <property type="entry name" value="GDHRDH"/>
</dbReference>
<protein>
    <recommendedName>
        <fullName evidence="2">diacetyl reductase [(S)-acetoin forming]</fullName>
        <ecNumber evidence="2">1.1.1.304</ecNumber>
    </recommendedName>
</protein>
<name>A0A1W2D6A6_9BACT</name>
<evidence type="ECO:0000256" key="7">
    <source>
        <dbReference type="PIRSR" id="PIRSR614007-2"/>
    </source>
</evidence>